<accession>A0ABD3NJV6</accession>
<keyword evidence="3" id="KW-1185">Reference proteome</keyword>
<feature type="signal peptide" evidence="1">
    <location>
        <begin position="1"/>
        <end position="20"/>
    </location>
</feature>
<dbReference type="AlphaFoldDB" id="A0ABD3NJV6"/>
<name>A0ABD3NJV6_9STRA</name>
<dbReference type="PANTHER" id="PTHR21113">
    <property type="entry name" value="AGAP001705-PA"/>
    <property type="match status" value="1"/>
</dbReference>
<dbReference type="EMBL" id="JALLPJ020001117">
    <property type="protein sequence ID" value="KAL3776112.1"/>
    <property type="molecule type" value="Genomic_DNA"/>
</dbReference>
<proteinExistence type="predicted"/>
<keyword evidence="1" id="KW-0732">Signal</keyword>
<evidence type="ECO:0000313" key="3">
    <source>
        <dbReference type="Proteomes" id="UP001530400"/>
    </source>
</evidence>
<reference evidence="2 3" key="1">
    <citation type="submission" date="2024-10" db="EMBL/GenBank/DDBJ databases">
        <title>Updated reference genomes for cyclostephanoid diatoms.</title>
        <authorList>
            <person name="Roberts W.R."/>
            <person name="Alverson A.J."/>
        </authorList>
    </citation>
    <scope>NUCLEOTIDE SEQUENCE [LARGE SCALE GENOMIC DNA]</scope>
    <source>
        <strain evidence="2 3">AJA010-31</strain>
    </source>
</reference>
<protein>
    <submittedName>
        <fullName evidence="2">Uncharacterized protein</fullName>
    </submittedName>
</protein>
<gene>
    <name evidence="2" type="ORF">ACHAWO_008713</name>
</gene>
<evidence type="ECO:0000313" key="2">
    <source>
        <dbReference type="EMBL" id="KAL3776112.1"/>
    </source>
</evidence>
<sequence>MRSAAIAILLLHTANDAVTASSASHQARRTAVAPLNTFVAVKDEFDARQAAVESVVFQTLHAFSMNGEDMINSQSKTSPSRIYTYNDFFESLRSLSVGGIYGQSYHVKDNPYYSTASSDNNDQSTANFPSDTYVNHQSNNAFYISQPDPDAQNAILYGIVNICAFLANAMVESIRFDSCEEWNGMGTGGIHSASSSRGNTHDFLLNSGLSAVHGRYFPMANACGQFGKLYSDNSEMLCLDHSGVGGFQNYTGSGGVDMSCPIDTSLEIEAAAHPKYNHPPGTTQQQAGANTRKYGPPPFYCGPKRRFNRYSGYWDGYSQEFVRDVAYPSALGKVDVEGCCYWGRGALSTKNVCNLGKLNYYLGSRAYTEGRPSRYPNIDFCKNPWIICDTNRVLENGLVYPELKWMVGIFEWIDRVQSYDNRPTNWNYMTQLKLFVDRGAQDSNFIDTVSSIVARGCDDDYCSTQPIPYLEERRHNFETLIYDIFDIQSSLKVVASSSSSAESGAATEKQLRYDYKFAERWIQSKRTIIESNVFVSQNEALDGMPYYSTAYQFNSFISALRSSSLFGLTDSKVFFLGDASKGLRGLNAGLVNLAAFLANAMTESITTDSCDEVGWEKGATGCGQNGRDYSSESCPQWQSFMTCAVNPQMEMEAQTPITDEAPFLLSSSPSPFKCYPGNQTFISAVAGCCYWGRGALATRGTCNLGKLNFHLGARAKSDNRPSIYPDINFCKTVKIVYAFDNFRGNVFEPSILINVCSCHDRCKSKCNMQS</sequence>
<dbReference type="PANTHER" id="PTHR21113:SF4">
    <property type="entry name" value="CHITIN-BINDING TYPE-4 DOMAIN-CONTAINING PROTEIN"/>
    <property type="match status" value="1"/>
</dbReference>
<evidence type="ECO:0000256" key="1">
    <source>
        <dbReference type="SAM" id="SignalP"/>
    </source>
</evidence>
<comment type="caution">
    <text evidence="2">The sequence shown here is derived from an EMBL/GenBank/DDBJ whole genome shotgun (WGS) entry which is preliminary data.</text>
</comment>
<feature type="chain" id="PRO_5044893322" evidence="1">
    <location>
        <begin position="21"/>
        <end position="770"/>
    </location>
</feature>
<organism evidence="2 3">
    <name type="scientific">Cyclotella atomus</name>
    <dbReference type="NCBI Taxonomy" id="382360"/>
    <lineage>
        <taxon>Eukaryota</taxon>
        <taxon>Sar</taxon>
        <taxon>Stramenopiles</taxon>
        <taxon>Ochrophyta</taxon>
        <taxon>Bacillariophyta</taxon>
        <taxon>Coscinodiscophyceae</taxon>
        <taxon>Thalassiosirophycidae</taxon>
        <taxon>Stephanodiscales</taxon>
        <taxon>Stephanodiscaceae</taxon>
        <taxon>Cyclotella</taxon>
    </lineage>
</organism>
<dbReference type="Proteomes" id="UP001530400">
    <property type="component" value="Unassembled WGS sequence"/>
</dbReference>